<keyword evidence="3" id="KW-1185">Reference proteome</keyword>
<dbReference type="CDD" id="cd06664">
    <property type="entry name" value="IscU_like"/>
    <property type="match status" value="1"/>
</dbReference>
<dbReference type="GO" id="GO:0005506">
    <property type="term" value="F:iron ion binding"/>
    <property type="evidence" value="ECO:0007669"/>
    <property type="project" value="InterPro"/>
</dbReference>
<reference evidence="2 3" key="1">
    <citation type="submission" date="2012-04" db="EMBL/GenBank/DDBJ databases">
        <title>The Genome Sequence of Bartonella rochalimae BMGH.</title>
        <authorList>
            <consortium name="The Broad Institute Genome Sequencing Platform"/>
            <consortium name="The Broad Institute Genome Sequencing Center for Infectious Disease"/>
            <person name="Feldgarden M."/>
            <person name="Kirby J."/>
            <person name="Kosoy M."/>
            <person name="Birtles R."/>
            <person name="Probert W.S."/>
            <person name="Chiaraviglio L."/>
            <person name="Walker B."/>
            <person name="Young S.K."/>
            <person name="Zeng Q."/>
            <person name="Gargeya S."/>
            <person name="Fitzgerald M."/>
            <person name="Haas B."/>
            <person name="Abouelleil A."/>
            <person name="Alvarado L."/>
            <person name="Arachchi H.M."/>
            <person name="Berlin A.M."/>
            <person name="Chapman S.B."/>
            <person name="Goldberg J."/>
            <person name="Griggs A."/>
            <person name="Gujja S."/>
            <person name="Hansen M."/>
            <person name="Howarth C."/>
            <person name="Imamovic A."/>
            <person name="Larimer J."/>
            <person name="McCowen C."/>
            <person name="Montmayeur A."/>
            <person name="Murphy C."/>
            <person name="Neiman D."/>
            <person name="Pearson M."/>
            <person name="Priest M."/>
            <person name="Roberts A."/>
            <person name="Saif S."/>
            <person name="Shea T."/>
            <person name="Sisk P."/>
            <person name="Sykes S."/>
            <person name="Wortman J."/>
            <person name="Nusbaum C."/>
            <person name="Birren B."/>
        </authorList>
    </citation>
    <scope>NUCLEOTIDE SEQUENCE [LARGE SCALE GENOMIC DNA]</scope>
    <source>
        <strain evidence="2 3">ATCC BAA-1498</strain>
    </source>
</reference>
<accession>A0A067WJA3</accession>
<gene>
    <name evidence="2" type="ORF">O99_00305</name>
</gene>
<comment type="caution">
    <text evidence="2">The sequence shown here is derived from an EMBL/GenBank/DDBJ whole genome shotgun (WGS) entry which is preliminary data.</text>
</comment>
<dbReference type="GO" id="GO:0016226">
    <property type="term" value="P:iron-sulfur cluster assembly"/>
    <property type="evidence" value="ECO:0007669"/>
    <property type="project" value="InterPro"/>
</dbReference>
<dbReference type="GO" id="GO:0051536">
    <property type="term" value="F:iron-sulfur cluster binding"/>
    <property type="evidence" value="ECO:0007669"/>
    <property type="project" value="InterPro"/>
</dbReference>
<dbReference type="eggNOG" id="COG0822">
    <property type="taxonomic scope" value="Bacteria"/>
</dbReference>
<dbReference type="AlphaFoldDB" id="A0A067WJA3"/>
<dbReference type="InterPro" id="IPR002871">
    <property type="entry name" value="NIF_FeS_clus_asmbl_NifU_N"/>
</dbReference>
<dbReference type="EMBL" id="AHPK01000002">
    <property type="protein sequence ID" value="KEC56883.1"/>
    <property type="molecule type" value="Genomic_DNA"/>
</dbReference>
<organism evidence="2 3">
    <name type="scientific">Bartonella rochalimae ATCC BAA-1498</name>
    <dbReference type="NCBI Taxonomy" id="685782"/>
    <lineage>
        <taxon>Bacteria</taxon>
        <taxon>Pseudomonadati</taxon>
        <taxon>Pseudomonadota</taxon>
        <taxon>Alphaproteobacteria</taxon>
        <taxon>Hyphomicrobiales</taxon>
        <taxon>Bartonellaceae</taxon>
        <taxon>Bartonella</taxon>
    </lineage>
</organism>
<dbReference type="PATRIC" id="fig|685782.3.peg.315"/>
<dbReference type="OrthoDB" id="7857113at2"/>
<protein>
    <recommendedName>
        <fullName evidence="1">NIF system FeS cluster assembly NifU N-terminal domain-containing protein</fullName>
    </recommendedName>
</protein>
<evidence type="ECO:0000313" key="3">
    <source>
        <dbReference type="Proteomes" id="UP000027336"/>
    </source>
</evidence>
<dbReference type="SUPFAM" id="SSF82649">
    <property type="entry name" value="SufE/NifU"/>
    <property type="match status" value="1"/>
</dbReference>
<sequence>MIDNIYSNKILEHAAHISRIGRLNNPDATSKKYARFCGSTVTVDLKVENSTIIDFSHEICACVLGQASSSILANHIIGQKTQDLKILYEIIQHMLIKDGPPPSPPFEEFACLKPIKNYQTRHASVMLTFDAVIDCIKQIEEKMNG</sequence>
<dbReference type="Pfam" id="PF01592">
    <property type="entry name" value="NifU_N"/>
    <property type="match status" value="1"/>
</dbReference>
<feature type="domain" description="NIF system FeS cluster assembly NifU N-terminal" evidence="1">
    <location>
        <begin position="6"/>
        <end position="99"/>
    </location>
</feature>
<evidence type="ECO:0000313" key="2">
    <source>
        <dbReference type="EMBL" id="KEC56883.1"/>
    </source>
</evidence>
<dbReference type="Proteomes" id="UP000027336">
    <property type="component" value="Unassembled WGS sequence"/>
</dbReference>
<dbReference type="HOGENOM" id="CLU_079283_3_0_5"/>
<name>A0A067WJA3_9HYPH</name>
<dbReference type="Gene3D" id="3.90.1010.10">
    <property type="match status" value="1"/>
</dbReference>
<dbReference type="RefSeq" id="WP_035005921.1">
    <property type="nucleotide sequence ID" value="NZ_KL407337.1"/>
</dbReference>
<proteinExistence type="predicted"/>
<evidence type="ECO:0000259" key="1">
    <source>
        <dbReference type="Pfam" id="PF01592"/>
    </source>
</evidence>